<evidence type="ECO:0000256" key="5">
    <source>
        <dbReference type="ARBA" id="ARBA00023002"/>
    </source>
</evidence>
<protein>
    <recommendedName>
        <fullName evidence="7">FAD-binding domain-containing protein</fullName>
    </recommendedName>
</protein>
<gene>
    <name evidence="8" type="ORF">PG994_006025</name>
</gene>
<keyword evidence="9" id="KW-1185">Reference proteome</keyword>
<keyword evidence="3" id="KW-0285">Flavoprotein</keyword>
<name>A0ABR1VHF2_9PEZI</name>
<dbReference type="Proteomes" id="UP001480595">
    <property type="component" value="Unassembled WGS sequence"/>
</dbReference>
<sequence>MAQSNTDVLIIGSGPTGYTMALELAAQGIPFRIVDKNAHLSSKSKALAVQPRSLEIMSRYGPVERLSEHGTLGLGGAVFINGKKTVDLDLGGVRATGDSAFPHTVLVPQSETEHFLADCLATRYGRSAEFCTEATSIVQDADGVTVTLRKVSSPSSSPPSSSSSTQVDDDADGDPGTQEETVRAKYVVGADGAHSVVRHAAAVAFEGEAYPHDFILCDAHIRNTSMSRDRFRICMRYGLLVVFPFGGDVVRLVASRPGVPATDEPILSDFQEWLDYMVPGGTAGELFDPIWLSRFKLHHRVSSNYRDGRLLLAGMRRISTLRLVQPDAFLDTYNEERRPVGLKILGTSDYLFTLTASQSWLWLFFRNLLAPWILPYLLGDESRRNKGFRFVSQLGVRYRHSSVVGTAEGFSGPVLGGDRAPDGPVVACGEVGEKRTEQQLRLHQLLVLEKHHLLLFSGATPSGAASSDDLQQAAETFQEENLGAATLVHALVASTSSGGRGSSIASLSGCSFYLDINGVLHQRYGFQDDAGYAYIRPDGHVAHIGPLSALPSFTKWLK</sequence>
<dbReference type="InterPro" id="IPR038220">
    <property type="entry name" value="PHOX_C_sf"/>
</dbReference>
<dbReference type="RefSeq" id="XP_066716703.1">
    <property type="nucleotide sequence ID" value="XM_066857434.1"/>
</dbReference>
<evidence type="ECO:0000256" key="4">
    <source>
        <dbReference type="ARBA" id="ARBA00022827"/>
    </source>
</evidence>
<comment type="cofactor">
    <cofactor evidence="1">
        <name>FAD</name>
        <dbReference type="ChEBI" id="CHEBI:57692"/>
    </cofactor>
</comment>
<feature type="compositionally biased region" description="Low complexity" evidence="6">
    <location>
        <begin position="152"/>
        <end position="164"/>
    </location>
</feature>
<reference evidence="8 9" key="1">
    <citation type="submission" date="2023-01" db="EMBL/GenBank/DDBJ databases">
        <title>Analysis of 21 Apiospora genomes using comparative genomics revels a genus with tremendous synthesis potential of carbohydrate active enzymes and secondary metabolites.</title>
        <authorList>
            <person name="Sorensen T."/>
        </authorList>
    </citation>
    <scope>NUCLEOTIDE SEQUENCE [LARGE SCALE GENOMIC DNA]</scope>
    <source>
        <strain evidence="8 9">CBS 135458</strain>
    </source>
</reference>
<comment type="pathway">
    <text evidence="2">Secondary metabolite biosynthesis.</text>
</comment>
<dbReference type="Gene3D" id="3.50.50.60">
    <property type="entry name" value="FAD/NAD(P)-binding domain"/>
    <property type="match status" value="1"/>
</dbReference>
<accession>A0ABR1VHF2</accession>
<dbReference type="Gene3D" id="3.30.70.2450">
    <property type="match status" value="1"/>
</dbReference>
<dbReference type="PANTHER" id="PTHR43004">
    <property type="entry name" value="TRK SYSTEM POTASSIUM UPTAKE PROTEIN"/>
    <property type="match status" value="1"/>
</dbReference>
<proteinExistence type="predicted"/>
<evidence type="ECO:0000256" key="3">
    <source>
        <dbReference type="ARBA" id="ARBA00022630"/>
    </source>
</evidence>
<comment type="caution">
    <text evidence="8">The sequence shown here is derived from an EMBL/GenBank/DDBJ whole genome shotgun (WGS) entry which is preliminary data.</text>
</comment>
<evidence type="ECO:0000256" key="6">
    <source>
        <dbReference type="SAM" id="MobiDB-lite"/>
    </source>
</evidence>
<dbReference type="Pfam" id="PF01494">
    <property type="entry name" value="FAD_binding_3"/>
    <property type="match status" value="1"/>
</dbReference>
<evidence type="ECO:0000256" key="2">
    <source>
        <dbReference type="ARBA" id="ARBA00005179"/>
    </source>
</evidence>
<keyword evidence="4" id="KW-0274">FAD</keyword>
<evidence type="ECO:0000313" key="9">
    <source>
        <dbReference type="Proteomes" id="UP001480595"/>
    </source>
</evidence>
<dbReference type="Gene3D" id="3.40.30.20">
    <property type="match status" value="1"/>
</dbReference>
<dbReference type="PANTHER" id="PTHR43004:SF19">
    <property type="entry name" value="BINDING MONOOXYGENASE, PUTATIVE (JCVI)-RELATED"/>
    <property type="match status" value="1"/>
</dbReference>
<dbReference type="InterPro" id="IPR036188">
    <property type="entry name" value="FAD/NAD-bd_sf"/>
</dbReference>
<feature type="region of interest" description="Disordered" evidence="6">
    <location>
        <begin position="149"/>
        <end position="178"/>
    </location>
</feature>
<evidence type="ECO:0000256" key="1">
    <source>
        <dbReference type="ARBA" id="ARBA00001974"/>
    </source>
</evidence>
<dbReference type="EMBL" id="JAQQWL010000006">
    <property type="protein sequence ID" value="KAK8069409.1"/>
    <property type="molecule type" value="Genomic_DNA"/>
</dbReference>
<keyword evidence="5" id="KW-0560">Oxidoreductase</keyword>
<dbReference type="InterPro" id="IPR002938">
    <property type="entry name" value="FAD-bd"/>
</dbReference>
<organism evidence="8 9">
    <name type="scientific">Apiospora phragmitis</name>
    <dbReference type="NCBI Taxonomy" id="2905665"/>
    <lineage>
        <taxon>Eukaryota</taxon>
        <taxon>Fungi</taxon>
        <taxon>Dikarya</taxon>
        <taxon>Ascomycota</taxon>
        <taxon>Pezizomycotina</taxon>
        <taxon>Sordariomycetes</taxon>
        <taxon>Xylariomycetidae</taxon>
        <taxon>Amphisphaeriales</taxon>
        <taxon>Apiosporaceae</taxon>
        <taxon>Apiospora</taxon>
    </lineage>
</organism>
<evidence type="ECO:0000259" key="7">
    <source>
        <dbReference type="Pfam" id="PF01494"/>
    </source>
</evidence>
<dbReference type="PRINTS" id="PR00420">
    <property type="entry name" value="RNGMNOXGNASE"/>
</dbReference>
<dbReference type="SUPFAM" id="SSF51905">
    <property type="entry name" value="FAD/NAD(P)-binding domain"/>
    <property type="match status" value="1"/>
</dbReference>
<dbReference type="GeneID" id="92090497"/>
<dbReference type="InterPro" id="IPR050641">
    <property type="entry name" value="RIFMO-like"/>
</dbReference>
<feature type="domain" description="FAD-binding" evidence="7">
    <location>
        <begin position="6"/>
        <end position="314"/>
    </location>
</feature>
<evidence type="ECO:0000313" key="8">
    <source>
        <dbReference type="EMBL" id="KAK8069409.1"/>
    </source>
</evidence>